<evidence type="ECO:0000256" key="2">
    <source>
        <dbReference type="ARBA" id="ARBA00022705"/>
    </source>
</evidence>
<dbReference type="SUPFAM" id="SSF52540">
    <property type="entry name" value="P-loop containing nucleoside triphosphate hydrolases"/>
    <property type="match status" value="1"/>
</dbReference>
<evidence type="ECO:0000256" key="7">
    <source>
        <dbReference type="ARBA" id="ARBA00023125"/>
    </source>
</evidence>
<evidence type="ECO:0000259" key="13">
    <source>
        <dbReference type="PROSITE" id="PS51198"/>
    </source>
</evidence>
<feature type="domain" description="UvrD-like helicase C-terminal" evidence="14">
    <location>
        <begin position="282"/>
        <end position="561"/>
    </location>
</feature>
<dbReference type="GO" id="GO:0000725">
    <property type="term" value="P:recombinational repair"/>
    <property type="evidence" value="ECO:0007669"/>
    <property type="project" value="TreeGrafter"/>
</dbReference>
<organism evidence="15 16">
    <name type="scientific">Candidatus Macondimonas diazotrophica</name>
    <dbReference type="NCBI Taxonomy" id="2305248"/>
    <lineage>
        <taxon>Bacteria</taxon>
        <taxon>Pseudomonadati</taxon>
        <taxon>Pseudomonadota</taxon>
        <taxon>Gammaproteobacteria</taxon>
        <taxon>Chromatiales</taxon>
        <taxon>Ectothiorhodospiraceae</taxon>
        <taxon>Candidatus Macondimonas</taxon>
    </lineage>
</organism>
<sequence>MSRLNPEQHDAVHHLDSPLLVLAGAGSGKTGVITRKIAYLLAQPVRSKREVMAVTFTNKAAREMRDRVNALLRTRPACPPWISTFHSLGLRLLQQETRAAGLKAGFSIFDTGDVRTLLRELTRQDNDVGDAELQRLQQRVSALKSELVSPAAALSTAEDEEALRAARLYGDYERHLRAYNAVDFDDLIALPVRLLGEDPGLRERWQNRVYHLLVDEYQDTNAAQYQMLQWLVGPMARFTVVGDDDQSIYAWRGARPENLHRLQQDFPQLRVIKLEQNYRSTGYILKAANTLIAQNDHLFEKRLWSRLGDGERLRVLACEDADDEVRRVVGELLQHHLRHRTRYADYAILYRSNHQARPFERALREHQLPYRITGGTSFFEAAEVRDLLAYLRLLQNPDDDAAFLRIVNVPRREIGAGTLEKLAGYAHGRGVSLLTAASEMGLLQHLPERAAERLRTFAEWMARMQRIAHEEDAPTCLKRLLDGIDYLNWLAESDKNTRVVEKRQKNVRELVDWFTRLQTRWEDEATLEKLLAHISLVGMLDRQEEADADEVQLLTLHSAKGLEFDHVYLVGMEEELLPHRNSLDAGTLEEERRLAYVGITRARRTLTLTYAARRRTGGEEAEREPSRFLSELPAEVLDWERPGQADDPAARQARGRAHLDALREMLARED</sequence>
<evidence type="ECO:0000256" key="8">
    <source>
        <dbReference type="ARBA" id="ARBA00023235"/>
    </source>
</evidence>
<dbReference type="Proteomes" id="UP000297890">
    <property type="component" value="Unassembled WGS sequence"/>
</dbReference>
<comment type="similarity">
    <text evidence="1 11">Belongs to the helicase family. UvrD subfamily.</text>
</comment>
<dbReference type="InterPro" id="IPR000212">
    <property type="entry name" value="DNA_helicase_UvrD/REP"/>
</dbReference>
<dbReference type="OrthoDB" id="9806690at2"/>
<evidence type="ECO:0000256" key="12">
    <source>
        <dbReference type="PROSITE-ProRule" id="PRU00560"/>
    </source>
</evidence>
<dbReference type="EMBL" id="SRIO01000008">
    <property type="protein sequence ID" value="TFZ82576.1"/>
    <property type="molecule type" value="Genomic_DNA"/>
</dbReference>
<dbReference type="InterPro" id="IPR014017">
    <property type="entry name" value="DNA_helicase_UvrD-like_C"/>
</dbReference>
<keyword evidence="5 11" id="KW-0347">Helicase</keyword>
<dbReference type="GO" id="GO:0006260">
    <property type="term" value="P:DNA replication"/>
    <property type="evidence" value="ECO:0007669"/>
    <property type="project" value="UniProtKB-UniRule"/>
</dbReference>
<keyword evidence="8 11" id="KW-0413">Isomerase</keyword>
<dbReference type="Gene3D" id="3.40.50.300">
    <property type="entry name" value="P-loop containing nucleotide triphosphate hydrolases"/>
    <property type="match status" value="2"/>
</dbReference>
<dbReference type="GO" id="GO:0003697">
    <property type="term" value="F:single-stranded DNA binding"/>
    <property type="evidence" value="ECO:0007669"/>
    <property type="project" value="UniProtKB-UniRule"/>
</dbReference>
<dbReference type="InterPro" id="IPR005752">
    <property type="entry name" value="Helicase_Rep"/>
</dbReference>
<proteinExistence type="inferred from homology"/>
<evidence type="ECO:0000259" key="14">
    <source>
        <dbReference type="PROSITE" id="PS51217"/>
    </source>
</evidence>
<dbReference type="CDD" id="cd18807">
    <property type="entry name" value="SF1_C_UvrD"/>
    <property type="match status" value="1"/>
</dbReference>
<evidence type="ECO:0000256" key="5">
    <source>
        <dbReference type="ARBA" id="ARBA00022806"/>
    </source>
</evidence>
<dbReference type="CDD" id="cd17932">
    <property type="entry name" value="DEXQc_UvrD"/>
    <property type="match status" value="1"/>
</dbReference>
<accession>A0A4Z0F9T8</accession>
<evidence type="ECO:0000256" key="9">
    <source>
        <dbReference type="ARBA" id="ARBA00034617"/>
    </source>
</evidence>
<gene>
    <name evidence="11" type="primary">rep</name>
    <name evidence="15" type="ORF">E4680_07680</name>
</gene>
<evidence type="ECO:0000313" key="16">
    <source>
        <dbReference type="Proteomes" id="UP000297890"/>
    </source>
</evidence>
<keyword evidence="6 11" id="KW-0067">ATP-binding</keyword>
<dbReference type="Gene3D" id="1.10.486.10">
    <property type="entry name" value="PCRA, domain 4"/>
    <property type="match status" value="1"/>
</dbReference>
<evidence type="ECO:0000256" key="1">
    <source>
        <dbReference type="ARBA" id="ARBA00009922"/>
    </source>
</evidence>
<keyword evidence="16" id="KW-1185">Reference proteome</keyword>
<dbReference type="GO" id="GO:0005524">
    <property type="term" value="F:ATP binding"/>
    <property type="evidence" value="ECO:0007669"/>
    <property type="project" value="UniProtKB-UniRule"/>
</dbReference>
<evidence type="ECO:0000256" key="10">
    <source>
        <dbReference type="ARBA" id="ARBA00048988"/>
    </source>
</evidence>
<dbReference type="GO" id="GO:0043138">
    <property type="term" value="F:3'-5' DNA helicase activity"/>
    <property type="evidence" value="ECO:0007669"/>
    <property type="project" value="UniProtKB-UniRule"/>
</dbReference>
<dbReference type="PROSITE" id="PS51198">
    <property type="entry name" value="UVRD_HELICASE_ATP_BIND"/>
    <property type="match status" value="1"/>
</dbReference>
<keyword evidence="4 11" id="KW-0378">Hydrolase</keyword>
<dbReference type="InterPro" id="IPR013986">
    <property type="entry name" value="DExx_box_DNA_helicase_dom_sf"/>
</dbReference>
<dbReference type="EC" id="5.6.2.4" evidence="11"/>
<comment type="catalytic activity">
    <reaction evidence="10 11">
        <text>ATP + H2O = ADP + phosphate + H(+)</text>
        <dbReference type="Rhea" id="RHEA:13065"/>
        <dbReference type="ChEBI" id="CHEBI:15377"/>
        <dbReference type="ChEBI" id="CHEBI:15378"/>
        <dbReference type="ChEBI" id="CHEBI:30616"/>
        <dbReference type="ChEBI" id="CHEBI:43474"/>
        <dbReference type="ChEBI" id="CHEBI:456216"/>
        <dbReference type="EC" id="5.6.2.4"/>
    </reaction>
</comment>
<comment type="caution">
    <text evidence="15">The sequence shown here is derived from an EMBL/GenBank/DDBJ whole genome shotgun (WGS) entry which is preliminary data.</text>
</comment>
<dbReference type="PROSITE" id="PS51217">
    <property type="entry name" value="UVRD_HELICASE_CTER"/>
    <property type="match status" value="1"/>
</dbReference>
<dbReference type="PANTHER" id="PTHR11070">
    <property type="entry name" value="UVRD / RECB / PCRA DNA HELICASE FAMILY MEMBER"/>
    <property type="match status" value="1"/>
</dbReference>
<evidence type="ECO:0000256" key="3">
    <source>
        <dbReference type="ARBA" id="ARBA00022741"/>
    </source>
</evidence>
<evidence type="ECO:0000313" key="15">
    <source>
        <dbReference type="EMBL" id="TFZ82576.1"/>
    </source>
</evidence>
<dbReference type="PANTHER" id="PTHR11070:SF64">
    <property type="entry name" value="ATP-DEPENDENT DNA HELICASE REP"/>
    <property type="match status" value="1"/>
</dbReference>
<dbReference type="GO" id="GO:0005829">
    <property type="term" value="C:cytosol"/>
    <property type="evidence" value="ECO:0007669"/>
    <property type="project" value="TreeGrafter"/>
</dbReference>
<evidence type="ECO:0000256" key="11">
    <source>
        <dbReference type="HAMAP-Rule" id="MF_01920"/>
    </source>
</evidence>
<dbReference type="AlphaFoldDB" id="A0A4Z0F9T8"/>
<dbReference type="GO" id="GO:0016887">
    <property type="term" value="F:ATP hydrolysis activity"/>
    <property type="evidence" value="ECO:0007669"/>
    <property type="project" value="RHEA"/>
</dbReference>
<feature type="domain" description="UvrD-like helicase ATP-binding" evidence="13">
    <location>
        <begin position="2"/>
        <end position="281"/>
    </location>
</feature>
<feature type="binding site" evidence="12">
    <location>
        <begin position="23"/>
        <end position="30"/>
    </location>
    <ligand>
        <name>ATP</name>
        <dbReference type="ChEBI" id="CHEBI:30616"/>
    </ligand>
</feature>
<dbReference type="Pfam" id="PF13361">
    <property type="entry name" value="UvrD_C"/>
    <property type="match status" value="1"/>
</dbReference>
<comment type="subunit">
    <text evidence="11">Homodimer.</text>
</comment>
<dbReference type="HAMAP" id="MF_01920">
    <property type="entry name" value="Helicase_Rep"/>
    <property type="match status" value="1"/>
</dbReference>
<dbReference type="Pfam" id="PF00580">
    <property type="entry name" value="UvrD-helicase"/>
    <property type="match status" value="1"/>
</dbReference>
<reference evidence="15 16" key="1">
    <citation type="journal article" date="2019" name="ISME J.">
        <title>Candidatus Macondimonas diazotrophica, a novel gammaproteobacterial genus dominating crude-oil-contaminated coastal sediments.</title>
        <authorList>
            <person name="Karthikeyan S."/>
            <person name="Konstantinidis K."/>
        </authorList>
    </citation>
    <scope>NUCLEOTIDE SEQUENCE [LARGE SCALE GENOMIC DNA]</scope>
    <source>
        <strain evidence="15 16">KTK01</strain>
    </source>
</reference>
<protein>
    <recommendedName>
        <fullName evidence="11">ATP-dependent DNA helicase Rep</fullName>
        <ecNumber evidence="11">5.6.2.4</ecNumber>
    </recommendedName>
    <alternativeName>
        <fullName evidence="11">DNA 3'-5' helicase Rep</fullName>
    </alternativeName>
</protein>
<evidence type="ECO:0000256" key="6">
    <source>
        <dbReference type="ARBA" id="ARBA00022840"/>
    </source>
</evidence>
<dbReference type="InterPro" id="IPR027417">
    <property type="entry name" value="P-loop_NTPase"/>
</dbReference>
<evidence type="ECO:0000256" key="4">
    <source>
        <dbReference type="ARBA" id="ARBA00022801"/>
    </source>
</evidence>
<dbReference type="InterPro" id="IPR014016">
    <property type="entry name" value="UvrD-like_ATP-bd"/>
</dbReference>
<comment type="function">
    <text evidence="11">Rep helicase is a single-stranded DNA-dependent ATPase involved in DNA replication; it can initiate unwinding at a nick in the DNA. It binds to the single-stranded DNA and acts in a progressive fashion along the DNA in the 3' to 5' direction.</text>
</comment>
<keyword evidence="3 11" id="KW-0547">Nucleotide-binding</keyword>
<feature type="binding site" evidence="11">
    <location>
        <position position="279"/>
    </location>
    <ligand>
        <name>ATP</name>
        <dbReference type="ChEBI" id="CHEBI:30616"/>
    </ligand>
</feature>
<name>A0A4Z0F9T8_9GAMM</name>
<dbReference type="Gene3D" id="1.10.10.160">
    <property type="match status" value="1"/>
</dbReference>
<keyword evidence="7 11" id="KW-0238">DNA-binding</keyword>
<keyword evidence="2 11" id="KW-0235">DNA replication</keyword>
<comment type="catalytic activity">
    <reaction evidence="9 11">
        <text>Couples ATP hydrolysis with the unwinding of duplex DNA by translocating in the 3'-5' direction.</text>
        <dbReference type="EC" id="5.6.2.4"/>
    </reaction>
</comment>
<dbReference type="RefSeq" id="WP_135281822.1">
    <property type="nucleotide sequence ID" value="NZ_SRIO01000008.1"/>
</dbReference>